<dbReference type="PROSITE" id="PS50943">
    <property type="entry name" value="HTH_CROC1"/>
    <property type="match status" value="1"/>
</dbReference>
<reference evidence="2 3" key="1">
    <citation type="submission" date="2020-10" db="EMBL/GenBank/DDBJ databases">
        <title>Phylogeny of dyella-like bacteria.</title>
        <authorList>
            <person name="Fu J."/>
        </authorList>
    </citation>
    <scope>NUCLEOTIDE SEQUENCE [LARGE SCALE GENOMIC DNA]</scope>
    <source>
        <strain evidence="2 3">Gsoil3046</strain>
    </source>
</reference>
<keyword evidence="3" id="KW-1185">Reference proteome</keyword>
<protein>
    <submittedName>
        <fullName evidence="2">Helix-turn-helix transcriptional regulator</fullName>
    </submittedName>
</protein>
<gene>
    <name evidence="2" type="ORF">ISP17_13590</name>
</gene>
<dbReference type="SUPFAM" id="SSF47413">
    <property type="entry name" value="lambda repressor-like DNA-binding domains"/>
    <property type="match status" value="1"/>
</dbReference>
<dbReference type="Proteomes" id="UP001620460">
    <property type="component" value="Unassembled WGS sequence"/>
</dbReference>
<evidence type="ECO:0000259" key="1">
    <source>
        <dbReference type="PROSITE" id="PS50943"/>
    </source>
</evidence>
<feature type="domain" description="HTH cro/C1-type" evidence="1">
    <location>
        <begin position="5"/>
        <end position="60"/>
    </location>
</feature>
<dbReference type="Pfam" id="PF01381">
    <property type="entry name" value="HTH_3"/>
    <property type="match status" value="1"/>
</dbReference>
<dbReference type="InterPro" id="IPR001387">
    <property type="entry name" value="Cro/C1-type_HTH"/>
</dbReference>
<evidence type="ECO:0000313" key="2">
    <source>
        <dbReference type="EMBL" id="MFK2904989.1"/>
    </source>
</evidence>
<dbReference type="InterPro" id="IPR010982">
    <property type="entry name" value="Lambda_DNA-bd_dom_sf"/>
</dbReference>
<dbReference type="Gene3D" id="1.10.260.40">
    <property type="entry name" value="lambda repressor-like DNA-binding domains"/>
    <property type="match status" value="1"/>
</dbReference>
<sequence>MYARVREARRRTGKSQEEFAAVLEVSRGAVAQWEMEQGTTPSVKNLAEIARVTGVQFEWIATGRGPKVFGEPMVREPAASYVAPLSPELGKVVEMAKKWSPERLRALLVLLDG</sequence>
<name>A0ABW8JX29_9GAMM</name>
<organism evidence="2 3">
    <name type="scientific">Dyella ginsengisoli</name>
    <dbReference type="NCBI Taxonomy" id="363848"/>
    <lineage>
        <taxon>Bacteria</taxon>
        <taxon>Pseudomonadati</taxon>
        <taxon>Pseudomonadota</taxon>
        <taxon>Gammaproteobacteria</taxon>
        <taxon>Lysobacterales</taxon>
        <taxon>Rhodanobacteraceae</taxon>
        <taxon>Dyella</taxon>
    </lineage>
</organism>
<dbReference type="CDD" id="cd00093">
    <property type="entry name" value="HTH_XRE"/>
    <property type="match status" value="1"/>
</dbReference>
<accession>A0ABW8JX29</accession>
<dbReference type="RefSeq" id="WP_404634007.1">
    <property type="nucleotide sequence ID" value="NZ_JADIKM010000003.1"/>
</dbReference>
<proteinExistence type="predicted"/>
<evidence type="ECO:0000313" key="3">
    <source>
        <dbReference type="Proteomes" id="UP001620460"/>
    </source>
</evidence>
<dbReference type="SMART" id="SM00530">
    <property type="entry name" value="HTH_XRE"/>
    <property type="match status" value="1"/>
</dbReference>
<dbReference type="EMBL" id="JADIKM010000003">
    <property type="protein sequence ID" value="MFK2904989.1"/>
    <property type="molecule type" value="Genomic_DNA"/>
</dbReference>
<comment type="caution">
    <text evidence="2">The sequence shown here is derived from an EMBL/GenBank/DDBJ whole genome shotgun (WGS) entry which is preliminary data.</text>
</comment>